<dbReference type="AlphaFoldDB" id="A0A146KC07"/>
<reference evidence="1" key="1">
    <citation type="submission" date="2015-07" db="EMBL/GenBank/DDBJ databases">
        <title>Adaptation to a free-living lifestyle via gene acquisitions in the diplomonad Trepomonas sp. PC1.</title>
        <authorList>
            <person name="Xu F."/>
            <person name="Jerlstrom-Hultqvist J."/>
            <person name="Kolisko M."/>
            <person name="Simpson A.G.B."/>
            <person name="Roger A.J."/>
            <person name="Svard S.G."/>
            <person name="Andersson J.O."/>
        </authorList>
    </citation>
    <scope>NUCLEOTIDE SEQUENCE</scope>
    <source>
        <strain evidence="1">PC1</strain>
    </source>
</reference>
<accession>A0A146KC07</accession>
<feature type="non-terminal residue" evidence="1">
    <location>
        <position position="371"/>
    </location>
</feature>
<proteinExistence type="predicted"/>
<organism evidence="1">
    <name type="scientific">Trepomonas sp. PC1</name>
    <dbReference type="NCBI Taxonomy" id="1076344"/>
    <lineage>
        <taxon>Eukaryota</taxon>
        <taxon>Metamonada</taxon>
        <taxon>Diplomonadida</taxon>
        <taxon>Hexamitidae</taxon>
        <taxon>Hexamitinae</taxon>
        <taxon>Trepomonas</taxon>
    </lineage>
</organism>
<dbReference type="InterPro" id="IPR032675">
    <property type="entry name" value="LRR_dom_sf"/>
</dbReference>
<dbReference type="EMBL" id="GDID01002529">
    <property type="protein sequence ID" value="JAP94077.1"/>
    <property type="molecule type" value="Transcribed_RNA"/>
</dbReference>
<dbReference type="InterPro" id="IPR053139">
    <property type="entry name" value="Surface_bspA-like"/>
</dbReference>
<evidence type="ECO:0000313" key="1">
    <source>
        <dbReference type="EMBL" id="JAP94077.1"/>
    </source>
</evidence>
<dbReference type="SUPFAM" id="SSF52058">
    <property type="entry name" value="L domain-like"/>
    <property type="match status" value="1"/>
</dbReference>
<dbReference type="InterPro" id="IPR026906">
    <property type="entry name" value="LRR_5"/>
</dbReference>
<dbReference type="PANTHER" id="PTHR45661">
    <property type="entry name" value="SURFACE ANTIGEN"/>
    <property type="match status" value="1"/>
</dbReference>
<gene>
    <name evidence="1" type="ORF">TPC1_13395</name>
</gene>
<feature type="non-terminal residue" evidence="1">
    <location>
        <position position="1"/>
    </location>
</feature>
<dbReference type="Gene3D" id="3.80.10.10">
    <property type="entry name" value="Ribonuclease Inhibitor"/>
    <property type="match status" value="2"/>
</dbReference>
<dbReference type="PANTHER" id="PTHR45661:SF3">
    <property type="entry name" value="IG-LIKE DOMAIN-CONTAINING PROTEIN"/>
    <property type="match status" value="1"/>
</dbReference>
<protein>
    <submittedName>
        <fullName evidence="1">Leucine rich repeats-containing protein</fullName>
    </submittedName>
</protein>
<sequence length="371" mass="42949">KTVDTADILAKPKLTGPTILMCPNLTSIGDSKLQECNKVLYLHAPNLEKVENNGLYWCFSLTSLNFPKLQKLGYMSMCSTRCIKVAILGVTDLADWAFIHCCGLRYVQMNKVQIIKAQSFRNCIGLQRAIFHSVQTIEKDAFYDCHSLDYMEIPLIKEASKLQIRTKQIIEFNPPVQFEQIEAPQQIRYPFDPKNMTIQTIHQRQCKLVKIHLKNVKEIPGKAFYQNQYLVYVDIQNVRVINQHAFNECNQLIEVAGSKIRSIGTNAFNECSNLCSIDLQNVSEIQNLAFGSCFRLNNINLQNAKLIQHPFQMCFALNRAQFNDIYTDYFNKKFQIESQRVRHYGKYSFLKQVSVVKSMWKEVKFKQKQVS</sequence>
<dbReference type="Pfam" id="PF13306">
    <property type="entry name" value="LRR_5"/>
    <property type="match status" value="2"/>
</dbReference>
<name>A0A146KC07_9EUKA</name>